<dbReference type="InterPro" id="IPR025159">
    <property type="entry name" value="AbiEi_N"/>
</dbReference>
<reference evidence="3 4" key="1">
    <citation type="submission" date="2019-10" db="EMBL/GenBank/DDBJ databases">
        <title>Genomic analysis of Raineyella sp. CBA3103.</title>
        <authorList>
            <person name="Roh S.W."/>
        </authorList>
    </citation>
    <scope>NUCLEOTIDE SEQUENCE [LARGE SCALE GENOMIC DNA]</scope>
    <source>
        <strain evidence="3 4">CBA3103</strain>
    </source>
</reference>
<sequence length="335" mass="35570">MASSPGVTARAVNIAAGQWGLLTTAQGEKVGVTRLKLSRLAAAGFLEQVDRGVYAVAGSDDPHRTLRAAWLTLDPTRTAEERLADLTRAGVVSHTSAAGLRSLGDLLDDRPEFSLPYRKQTRRNIRLHRAALAADEVQLVEGLPTTTVERTVADLLRDGQDPDLVAQIVGQATGRGLVDRDVLAGHLDPLAKAHGEPDGTGYVDHLLEVAGLGLADQVDYLAKTEAGRVLWESAQATLLREITESARVALGKELILQLSEVVKAFPASAIPLPTEVISPAVWEHVQQAAAAVLAPGAAAFAPAGQRRVAAPTRPTPPAATVEEHDQDQADQQEQR</sequence>
<feature type="domain" description="AbiEi antitoxin N-terminal" evidence="2">
    <location>
        <begin position="12"/>
        <end position="57"/>
    </location>
</feature>
<evidence type="ECO:0000313" key="3">
    <source>
        <dbReference type="EMBL" id="QGF23583.1"/>
    </source>
</evidence>
<protein>
    <recommendedName>
        <fullName evidence="2">AbiEi antitoxin N-terminal domain-containing protein</fullName>
    </recommendedName>
</protein>
<evidence type="ECO:0000256" key="1">
    <source>
        <dbReference type="SAM" id="MobiDB-lite"/>
    </source>
</evidence>
<evidence type="ECO:0000313" key="4">
    <source>
        <dbReference type="Proteomes" id="UP000386847"/>
    </source>
</evidence>
<keyword evidence="4" id="KW-1185">Reference proteome</keyword>
<dbReference type="RefSeq" id="WP_153572114.1">
    <property type="nucleotide sequence ID" value="NZ_CP045725.1"/>
</dbReference>
<proteinExistence type="predicted"/>
<gene>
    <name evidence="3" type="ORF">Rai3103_07785</name>
</gene>
<feature type="compositionally biased region" description="Low complexity" evidence="1">
    <location>
        <begin position="303"/>
        <end position="312"/>
    </location>
</feature>
<feature type="region of interest" description="Disordered" evidence="1">
    <location>
        <begin position="303"/>
        <end position="335"/>
    </location>
</feature>
<name>A0A5Q2FES3_9ACTN</name>
<dbReference type="EMBL" id="CP045725">
    <property type="protein sequence ID" value="QGF23583.1"/>
    <property type="molecule type" value="Genomic_DNA"/>
</dbReference>
<dbReference type="Proteomes" id="UP000386847">
    <property type="component" value="Chromosome"/>
</dbReference>
<feature type="compositionally biased region" description="Basic and acidic residues" evidence="1">
    <location>
        <begin position="321"/>
        <end position="335"/>
    </location>
</feature>
<evidence type="ECO:0000259" key="2">
    <source>
        <dbReference type="Pfam" id="PF13338"/>
    </source>
</evidence>
<dbReference type="Pfam" id="PF13338">
    <property type="entry name" value="AbiEi_4"/>
    <property type="match status" value="1"/>
</dbReference>
<organism evidence="3 4">
    <name type="scientific">Raineyella fluvialis</name>
    <dbReference type="NCBI Taxonomy" id="2662261"/>
    <lineage>
        <taxon>Bacteria</taxon>
        <taxon>Bacillati</taxon>
        <taxon>Actinomycetota</taxon>
        <taxon>Actinomycetes</taxon>
        <taxon>Propionibacteriales</taxon>
        <taxon>Propionibacteriaceae</taxon>
        <taxon>Raineyella</taxon>
    </lineage>
</organism>
<dbReference type="AlphaFoldDB" id="A0A5Q2FES3"/>
<accession>A0A5Q2FES3</accession>
<dbReference type="KEGG" id="rain:Rai3103_07785"/>